<dbReference type="CDD" id="cd06222">
    <property type="entry name" value="RNase_H_like"/>
    <property type="match status" value="1"/>
</dbReference>
<reference evidence="2 3" key="1">
    <citation type="journal article" date="2024" name="Plant Biotechnol. J.">
        <title>Dendrobium thyrsiflorum genome and its molecular insights into genes involved in important horticultural traits.</title>
        <authorList>
            <person name="Chen B."/>
            <person name="Wang J.Y."/>
            <person name="Zheng P.J."/>
            <person name="Li K.L."/>
            <person name="Liang Y.M."/>
            <person name="Chen X.F."/>
            <person name="Zhang C."/>
            <person name="Zhao X."/>
            <person name="He X."/>
            <person name="Zhang G.Q."/>
            <person name="Liu Z.J."/>
            <person name="Xu Q."/>
        </authorList>
    </citation>
    <scope>NUCLEOTIDE SEQUENCE [LARGE SCALE GENOMIC DNA]</scope>
    <source>
        <strain evidence="2">GZMU011</strain>
    </source>
</reference>
<accession>A0ABD0UBD0</accession>
<sequence length="327" mass="36767">MTDEGAWTIRSEHQSPISGLEGVLRTEPSGDSKVWQRLCKVKWAVEPFISWGLGVGDIFFWQDRWLGDHSIDSIINASSTTAVKDYEKLANAIFDSIIQNILNHPLNTDSDDLLLGDLSKDGGFRLKDSWHAFRSKNEVTNIFLCFGIKALSEMVSLLSFRGIYDWIGIILFSMVLNVKDKVLALYSVKLISVKEFKNYPFVASDLGLKWEVDHPSTEPSIGSSSGCGGVIRDNNDNFIMAFADPLQICDINCVVISTILHGLRLCISLDLTNIGIEVDSNYNFQFLHSVDDTVSNPAIFYLVRDIKNLLIFMNYSFSHVYKEGNLF</sequence>
<evidence type="ECO:0000313" key="3">
    <source>
        <dbReference type="Proteomes" id="UP001552299"/>
    </source>
</evidence>
<gene>
    <name evidence="2" type="ORF">M5K25_021049</name>
</gene>
<dbReference type="Pfam" id="PF13456">
    <property type="entry name" value="RVT_3"/>
    <property type="match status" value="1"/>
</dbReference>
<dbReference type="Proteomes" id="UP001552299">
    <property type="component" value="Unassembled WGS sequence"/>
</dbReference>
<dbReference type="AlphaFoldDB" id="A0ABD0UBD0"/>
<dbReference type="Gene3D" id="3.30.420.10">
    <property type="entry name" value="Ribonuclease H-like superfamily/Ribonuclease H"/>
    <property type="match status" value="1"/>
</dbReference>
<dbReference type="EMBL" id="JANQDX010000016">
    <property type="protein sequence ID" value="KAL0910109.1"/>
    <property type="molecule type" value="Genomic_DNA"/>
</dbReference>
<dbReference type="InterPro" id="IPR053151">
    <property type="entry name" value="RNase_H-like"/>
</dbReference>
<name>A0ABD0UBD0_DENTH</name>
<dbReference type="InterPro" id="IPR036397">
    <property type="entry name" value="RNaseH_sf"/>
</dbReference>
<evidence type="ECO:0000313" key="2">
    <source>
        <dbReference type="EMBL" id="KAL0910109.1"/>
    </source>
</evidence>
<dbReference type="PANTHER" id="PTHR47723:SF19">
    <property type="entry name" value="POLYNUCLEOTIDYL TRANSFERASE, RIBONUCLEASE H-LIKE SUPERFAMILY PROTEIN"/>
    <property type="match status" value="1"/>
</dbReference>
<evidence type="ECO:0000259" key="1">
    <source>
        <dbReference type="Pfam" id="PF13456"/>
    </source>
</evidence>
<dbReference type="InterPro" id="IPR044730">
    <property type="entry name" value="RNase_H-like_dom_plant"/>
</dbReference>
<comment type="caution">
    <text evidence="2">The sequence shown here is derived from an EMBL/GenBank/DDBJ whole genome shotgun (WGS) entry which is preliminary data.</text>
</comment>
<proteinExistence type="predicted"/>
<dbReference type="InterPro" id="IPR002156">
    <property type="entry name" value="RNaseH_domain"/>
</dbReference>
<keyword evidence="3" id="KW-1185">Reference proteome</keyword>
<feature type="domain" description="RNase H type-1" evidence="1">
    <location>
        <begin position="224"/>
        <end position="325"/>
    </location>
</feature>
<protein>
    <recommendedName>
        <fullName evidence="1">RNase H type-1 domain-containing protein</fullName>
    </recommendedName>
</protein>
<dbReference type="PANTHER" id="PTHR47723">
    <property type="entry name" value="OS05G0353850 PROTEIN"/>
    <property type="match status" value="1"/>
</dbReference>
<organism evidence="2 3">
    <name type="scientific">Dendrobium thyrsiflorum</name>
    <name type="common">Pinecone-like raceme dendrobium</name>
    <name type="synonym">Orchid</name>
    <dbReference type="NCBI Taxonomy" id="117978"/>
    <lineage>
        <taxon>Eukaryota</taxon>
        <taxon>Viridiplantae</taxon>
        <taxon>Streptophyta</taxon>
        <taxon>Embryophyta</taxon>
        <taxon>Tracheophyta</taxon>
        <taxon>Spermatophyta</taxon>
        <taxon>Magnoliopsida</taxon>
        <taxon>Liliopsida</taxon>
        <taxon>Asparagales</taxon>
        <taxon>Orchidaceae</taxon>
        <taxon>Epidendroideae</taxon>
        <taxon>Malaxideae</taxon>
        <taxon>Dendrobiinae</taxon>
        <taxon>Dendrobium</taxon>
    </lineage>
</organism>